<dbReference type="EMBL" id="CM031822">
    <property type="protein sequence ID" value="KAG6629251.1"/>
    <property type="molecule type" value="Genomic_DNA"/>
</dbReference>
<name>A0A8T1NHL1_CARIL</name>
<dbReference type="InterPro" id="IPR004910">
    <property type="entry name" value="Yippee/Mis18/Cereblon"/>
</dbReference>
<comment type="similarity">
    <text evidence="1 4">Belongs to the yippee family.</text>
</comment>
<keyword evidence="7" id="KW-1185">Reference proteome</keyword>
<evidence type="ECO:0000313" key="6">
    <source>
        <dbReference type="EMBL" id="KAG6629251.1"/>
    </source>
</evidence>
<reference evidence="6" key="1">
    <citation type="submission" date="2020-12" db="EMBL/GenBank/DDBJ databases">
        <title>WGS assembly of Carya illinoinensis cv. Pawnee.</title>
        <authorList>
            <person name="Platts A."/>
            <person name="Shu S."/>
            <person name="Wright S."/>
            <person name="Barry K."/>
            <person name="Edger P."/>
            <person name="Pires J.C."/>
            <person name="Schmutz J."/>
        </authorList>
    </citation>
    <scope>NUCLEOTIDE SEQUENCE</scope>
    <source>
        <tissue evidence="6">Leaf</tissue>
    </source>
</reference>
<dbReference type="Pfam" id="PF03226">
    <property type="entry name" value="Yippee-Mis18"/>
    <property type="match status" value="1"/>
</dbReference>
<evidence type="ECO:0000256" key="2">
    <source>
        <dbReference type="ARBA" id="ARBA00022723"/>
    </source>
</evidence>
<dbReference type="AlphaFoldDB" id="A0A8T1NHL1"/>
<evidence type="ECO:0000259" key="5">
    <source>
        <dbReference type="PROSITE" id="PS51792"/>
    </source>
</evidence>
<dbReference type="GO" id="GO:0046872">
    <property type="term" value="F:metal ion binding"/>
    <property type="evidence" value="ECO:0007669"/>
    <property type="project" value="UniProtKB-KW"/>
</dbReference>
<evidence type="ECO:0000256" key="4">
    <source>
        <dbReference type="RuleBase" id="RU110713"/>
    </source>
</evidence>
<dbReference type="PROSITE" id="PS51792">
    <property type="entry name" value="YIPPEE"/>
    <property type="match status" value="1"/>
</dbReference>
<dbReference type="InterPro" id="IPR034751">
    <property type="entry name" value="Yippee"/>
</dbReference>
<keyword evidence="3" id="KW-0862">Zinc</keyword>
<proteinExistence type="inferred from homology"/>
<feature type="domain" description="Yippee" evidence="5">
    <location>
        <begin position="16"/>
        <end position="109"/>
    </location>
</feature>
<organism evidence="6 7">
    <name type="scientific">Carya illinoinensis</name>
    <name type="common">Pecan</name>
    <dbReference type="NCBI Taxonomy" id="32201"/>
    <lineage>
        <taxon>Eukaryota</taxon>
        <taxon>Viridiplantae</taxon>
        <taxon>Streptophyta</taxon>
        <taxon>Embryophyta</taxon>
        <taxon>Tracheophyta</taxon>
        <taxon>Spermatophyta</taxon>
        <taxon>Magnoliopsida</taxon>
        <taxon>eudicotyledons</taxon>
        <taxon>Gunneridae</taxon>
        <taxon>Pentapetalae</taxon>
        <taxon>rosids</taxon>
        <taxon>fabids</taxon>
        <taxon>Fagales</taxon>
        <taxon>Juglandaceae</taxon>
        <taxon>Carya</taxon>
    </lineage>
</organism>
<dbReference type="PANTHER" id="PTHR13848">
    <property type="entry name" value="PROTEIN YIPPEE-LIKE CG15309-RELATED"/>
    <property type="match status" value="1"/>
</dbReference>
<accession>A0A8T1NHL1</accession>
<keyword evidence="2" id="KW-0479">Metal-binding</keyword>
<dbReference type="InterPro" id="IPR039058">
    <property type="entry name" value="Yippee_fam"/>
</dbReference>
<gene>
    <name evidence="6" type="ORF">CIPAW_14G071600</name>
</gene>
<evidence type="ECO:0000256" key="1">
    <source>
        <dbReference type="ARBA" id="ARBA00005613"/>
    </source>
</evidence>
<sequence length="116" mass="13342">MGRLFLIEYDQIPGKNFYLCRLCQTHLAVAQDVLCQTLMTKFGVFEKVVNMLIDGPVHHDRSSNGTTTDAFCTKCNTELGWKYVQVDEPTMDIREGRIVLDMDKLLYWNGYELVDG</sequence>
<evidence type="ECO:0000313" key="7">
    <source>
        <dbReference type="Proteomes" id="UP000811609"/>
    </source>
</evidence>
<evidence type="ECO:0000256" key="3">
    <source>
        <dbReference type="ARBA" id="ARBA00022833"/>
    </source>
</evidence>
<protein>
    <recommendedName>
        <fullName evidence="4">Protein yippee-like</fullName>
    </recommendedName>
</protein>
<dbReference type="Proteomes" id="UP000811609">
    <property type="component" value="Chromosome 14"/>
</dbReference>
<comment type="caution">
    <text evidence="6">The sequence shown here is derived from an EMBL/GenBank/DDBJ whole genome shotgun (WGS) entry which is preliminary data.</text>
</comment>